<dbReference type="InterPro" id="IPR013083">
    <property type="entry name" value="Znf_RING/FYVE/PHD"/>
</dbReference>
<dbReference type="GO" id="GO:0008270">
    <property type="term" value="F:zinc ion binding"/>
    <property type="evidence" value="ECO:0007669"/>
    <property type="project" value="UniProtKB-KW"/>
</dbReference>
<evidence type="ECO:0000256" key="6">
    <source>
        <dbReference type="ARBA" id="ARBA00022833"/>
    </source>
</evidence>
<dbReference type="PANTHER" id="PTHR14955">
    <property type="entry name" value="RETINOIC ACID INDUCED 1/TRANSCRIPTION FACTOR 20"/>
    <property type="match status" value="1"/>
</dbReference>
<feature type="compositionally biased region" description="Low complexity" evidence="10">
    <location>
        <begin position="301"/>
        <end position="313"/>
    </location>
</feature>
<dbReference type="InterPro" id="IPR001965">
    <property type="entry name" value="Znf_PHD"/>
</dbReference>
<keyword evidence="3" id="KW-0597">Phosphoprotein</keyword>
<evidence type="ECO:0000256" key="8">
    <source>
        <dbReference type="ARBA" id="ARBA00023159"/>
    </source>
</evidence>
<keyword evidence="7" id="KW-0832">Ubl conjugation</keyword>
<feature type="compositionally biased region" description="Basic residues" evidence="10">
    <location>
        <begin position="291"/>
        <end position="300"/>
    </location>
</feature>
<evidence type="ECO:0000313" key="13">
    <source>
        <dbReference type="Proteomes" id="UP000824219"/>
    </source>
</evidence>
<gene>
    <name evidence="12" type="ORF">KOW79_019659</name>
</gene>
<keyword evidence="4" id="KW-0479">Metal-binding</keyword>
<dbReference type="Gene3D" id="3.30.40.10">
    <property type="entry name" value="Zinc/RING finger domain, C3HC4 (zinc finger)"/>
    <property type="match status" value="1"/>
</dbReference>
<feature type="compositionally biased region" description="Polar residues" evidence="10">
    <location>
        <begin position="231"/>
        <end position="242"/>
    </location>
</feature>
<dbReference type="PANTHER" id="PTHR14955:SF8">
    <property type="entry name" value="SI:CH211-165G14.1-RELATED"/>
    <property type="match status" value="1"/>
</dbReference>
<keyword evidence="5" id="KW-0863">Zinc-finger</keyword>
<evidence type="ECO:0000313" key="12">
    <source>
        <dbReference type="EMBL" id="KAG7317361.1"/>
    </source>
</evidence>
<sequence>MEGLLLILGHGGANTFETSALCSGMPISCDFSVMDPLRGLNSVQLQDPLSKPLDLTKQISEALDLVKKKPSRSGRFLGSRGLRSPRSEFSYESASVPLNSTLRNGLAHDPVTTFMSATENIQTDGVTGKVTKCRRAGEKRERNAAGFQDAPSSHSSFQIPFPNVETLSSECSRHGRVECISSDDSVIEVPVSNGALLMHRVTENLKQEKERMEDSSPIMTESDVLQDSDSLESRNVLSTSEAENADFKPTQNGSGSSSPSSSLSQKRAPETKKNRNQQRASAGKKATASVAKRRKKKKRSGISSSPSAFPSHGPEIKLKFASCKEEKREGRGSAFAPYVRVEFSACTVVNFEEEGNVQVKTQRQVAASPGVVPTTSCLQLGRLGSESRRQTGELCCLCGCTANIAGLGDLHGPYHPKEASTDLLTNGHEDSGAKRTRLSDERWVHEDCSIWSAGVFLVKGRLYGLDEAVRLAQETVCSCCLTRGATLGCFFKGCPNKYHFPCALQAGCVFNEENFTLRCPKHKNKPGLAVSRLQNR</sequence>
<feature type="region of interest" description="Disordered" evidence="10">
    <location>
        <begin position="141"/>
        <end position="160"/>
    </location>
</feature>
<dbReference type="AlphaFoldDB" id="A0A9D3SAG1"/>
<dbReference type="Pfam" id="PF13771">
    <property type="entry name" value="zf-HC5HC2H"/>
    <property type="match status" value="1"/>
</dbReference>
<proteinExistence type="predicted"/>
<dbReference type="InterPro" id="IPR034732">
    <property type="entry name" value="EPHD"/>
</dbReference>
<protein>
    <recommendedName>
        <fullName evidence="11">PHD-type domain-containing protein</fullName>
    </recommendedName>
</protein>
<dbReference type="OrthoDB" id="10029243at2759"/>
<evidence type="ECO:0000256" key="10">
    <source>
        <dbReference type="SAM" id="MobiDB-lite"/>
    </source>
</evidence>
<dbReference type="InterPro" id="IPR052440">
    <property type="entry name" value="Trans_Reg/Chrom_Remod"/>
</dbReference>
<keyword evidence="8" id="KW-0010">Activator</keyword>
<dbReference type="CDD" id="cd15668">
    <property type="entry name" value="ePHD_RAI1_like"/>
    <property type="match status" value="1"/>
</dbReference>
<keyword evidence="2" id="KW-1017">Isopeptide bond</keyword>
<dbReference type="FunFam" id="3.30.40.10:FF:000116">
    <property type="entry name" value="Transcription factor 20 (AR1)"/>
    <property type="match status" value="1"/>
</dbReference>
<feature type="compositionally biased region" description="Low complexity" evidence="10">
    <location>
        <begin position="253"/>
        <end position="264"/>
    </location>
</feature>
<dbReference type="GO" id="GO:0006357">
    <property type="term" value="P:regulation of transcription by RNA polymerase II"/>
    <property type="evidence" value="ECO:0007669"/>
    <property type="project" value="TreeGrafter"/>
</dbReference>
<dbReference type="SMART" id="SM00249">
    <property type="entry name" value="PHD"/>
    <property type="match status" value="1"/>
</dbReference>
<evidence type="ECO:0000259" key="11">
    <source>
        <dbReference type="PROSITE" id="PS51805"/>
    </source>
</evidence>
<dbReference type="GO" id="GO:0005634">
    <property type="term" value="C:nucleus"/>
    <property type="evidence" value="ECO:0007669"/>
    <property type="project" value="UniProtKB-SubCell"/>
</dbReference>
<keyword evidence="9" id="KW-0539">Nucleus</keyword>
<evidence type="ECO:0000256" key="3">
    <source>
        <dbReference type="ARBA" id="ARBA00022553"/>
    </source>
</evidence>
<dbReference type="PROSITE" id="PS51805">
    <property type="entry name" value="EPHD"/>
    <property type="match status" value="1"/>
</dbReference>
<reference evidence="12 13" key="1">
    <citation type="submission" date="2021-06" db="EMBL/GenBank/DDBJ databases">
        <title>Chromosome-level genome assembly of the red-tail catfish (Hemibagrus wyckioides).</title>
        <authorList>
            <person name="Shao F."/>
        </authorList>
    </citation>
    <scope>NUCLEOTIDE SEQUENCE [LARGE SCALE GENOMIC DNA]</scope>
    <source>
        <strain evidence="12">EC202008001</strain>
        <tissue evidence="12">Blood</tissue>
    </source>
</reference>
<keyword evidence="13" id="KW-1185">Reference proteome</keyword>
<evidence type="ECO:0000256" key="9">
    <source>
        <dbReference type="ARBA" id="ARBA00023242"/>
    </source>
</evidence>
<dbReference type="EMBL" id="JAHKSW010000024">
    <property type="protein sequence ID" value="KAG7317361.1"/>
    <property type="molecule type" value="Genomic_DNA"/>
</dbReference>
<evidence type="ECO:0000256" key="7">
    <source>
        <dbReference type="ARBA" id="ARBA00022843"/>
    </source>
</evidence>
<organism evidence="12 13">
    <name type="scientific">Hemibagrus wyckioides</name>
    <dbReference type="NCBI Taxonomy" id="337641"/>
    <lineage>
        <taxon>Eukaryota</taxon>
        <taxon>Metazoa</taxon>
        <taxon>Chordata</taxon>
        <taxon>Craniata</taxon>
        <taxon>Vertebrata</taxon>
        <taxon>Euteleostomi</taxon>
        <taxon>Actinopterygii</taxon>
        <taxon>Neopterygii</taxon>
        <taxon>Teleostei</taxon>
        <taxon>Ostariophysi</taxon>
        <taxon>Siluriformes</taxon>
        <taxon>Bagridae</taxon>
        <taxon>Hemibagrus</taxon>
    </lineage>
</organism>
<dbReference type="Proteomes" id="UP000824219">
    <property type="component" value="Linkage Group LG24"/>
</dbReference>
<name>A0A9D3SAG1_9TELE</name>
<comment type="subcellular location">
    <subcellularLocation>
        <location evidence="1">Nucleus</location>
    </subcellularLocation>
</comment>
<comment type="caution">
    <text evidence="12">The sequence shown here is derived from an EMBL/GenBank/DDBJ whole genome shotgun (WGS) entry which is preliminary data.</text>
</comment>
<feature type="domain" description="PHD-type" evidence="11">
    <location>
        <begin position="418"/>
        <end position="523"/>
    </location>
</feature>
<evidence type="ECO:0000256" key="5">
    <source>
        <dbReference type="ARBA" id="ARBA00022771"/>
    </source>
</evidence>
<accession>A0A9D3SAG1</accession>
<evidence type="ECO:0000256" key="4">
    <source>
        <dbReference type="ARBA" id="ARBA00022723"/>
    </source>
</evidence>
<feature type="region of interest" description="Disordered" evidence="10">
    <location>
        <begin position="207"/>
        <end position="313"/>
    </location>
</feature>
<evidence type="ECO:0000256" key="2">
    <source>
        <dbReference type="ARBA" id="ARBA00022499"/>
    </source>
</evidence>
<keyword evidence="6" id="KW-0862">Zinc</keyword>
<evidence type="ECO:0000256" key="1">
    <source>
        <dbReference type="ARBA" id="ARBA00004123"/>
    </source>
</evidence>